<keyword evidence="4" id="KW-1185">Reference proteome</keyword>
<dbReference type="AlphaFoldDB" id="A0A1M5U7F6"/>
<evidence type="ECO:0000313" key="3">
    <source>
        <dbReference type="EMBL" id="SHH58786.1"/>
    </source>
</evidence>
<dbReference type="EMBL" id="FQWQ01000003">
    <property type="protein sequence ID" value="SHH58786.1"/>
    <property type="molecule type" value="Genomic_DNA"/>
</dbReference>
<accession>A0A1M5U7F6</accession>
<feature type="transmembrane region" description="Helical" evidence="1">
    <location>
        <begin position="160"/>
        <end position="184"/>
    </location>
</feature>
<dbReference type="OrthoDB" id="848790at2"/>
<feature type="chain" id="PRO_5013268621" description="Oxygen tolerance" evidence="2">
    <location>
        <begin position="25"/>
        <end position="303"/>
    </location>
</feature>
<gene>
    <name evidence="3" type="ORF">SAMN04488109_4499</name>
</gene>
<name>A0A1M5U7F6_9BACT</name>
<dbReference type="RefSeq" id="WP_073138433.1">
    <property type="nucleotide sequence ID" value="NZ_FQWQ01000003.1"/>
</dbReference>
<reference evidence="3 4" key="1">
    <citation type="submission" date="2016-11" db="EMBL/GenBank/DDBJ databases">
        <authorList>
            <person name="Jaros S."/>
            <person name="Januszkiewicz K."/>
            <person name="Wedrychowicz H."/>
        </authorList>
    </citation>
    <scope>NUCLEOTIDE SEQUENCE [LARGE SCALE GENOMIC DNA]</scope>
    <source>
        <strain evidence="3 4">DSM 24574</strain>
    </source>
</reference>
<keyword evidence="1" id="KW-1133">Transmembrane helix</keyword>
<proteinExistence type="predicted"/>
<sequence length="303" mass="34499">MNLKYKPWCIALFLLLCSAGHLRAQDVAVRSGFFKDSVRVGDETGYYLTARYPSKLNILFPDSAFNFAPFEYDHKKYFPTETKDGKSYDSVVYYLSTFEIDRIQTLSLPVFQLNPRDCVTYTSASDTILFTSLVPDLPDTLSIQNLPLKVSIAHQDVPKAFNYVVLLIVLGVLLVLSIIGWFVFGKRILKHYRLKRLQQAHQKFLEAYTPQVDALRATFSAPTTERALSQWKKYMEQLEARPFTKLTSREIARLENNEALGKTLHAVDGAIYGHDTAVVDSLETLKTIAGQRFSKKLEEVKHG</sequence>
<keyword evidence="1" id="KW-0472">Membrane</keyword>
<keyword evidence="2" id="KW-0732">Signal</keyword>
<dbReference type="STRING" id="947013.SAMN04488109_4499"/>
<evidence type="ECO:0000313" key="4">
    <source>
        <dbReference type="Proteomes" id="UP000184212"/>
    </source>
</evidence>
<organism evidence="3 4">
    <name type="scientific">Chryseolinea serpens</name>
    <dbReference type="NCBI Taxonomy" id="947013"/>
    <lineage>
        <taxon>Bacteria</taxon>
        <taxon>Pseudomonadati</taxon>
        <taxon>Bacteroidota</taxon>
        <taxon>Cytophagia</taxon>
        <taxon>Cytophagales</taxon>
        <taxon>Fulvivirgaceae</taxon>
        <taxon>Chryseolinea</taxon>
    </lineage>
</organism>
<dbReference type="Proteomes" id="UP000184212">
    <property type="component" value="Unassembled WGS sequence"/>
</dbReference>
<protein>
    <recommendedName>
        <fullName evidence="5">Oxygen tolerance</fullName>
    </recommendedName>
</protein>
<evidence type="ECO:0000256" key="2">
    <source>
        <dbReference type="SAM" id="SignalP"/>
    </source>
</evidence>
<feature type="signal peptide" evidence="2">
    <location>
        <begin position="1"/>
        <end position="24"/>
    </location>
</feature>
<evidence type="ECO:0000256" key="1">
    <source>
        <dbReference type="SAM" id="Phobius"/>
    </source>
</evidence>
<evidence type="ECO:0008006" key="5">
    <source>
        <dbReference type="Google" id="ProtNLM"/>
    </source>
</evidence>
<keyword evidence="1" id="KW-0812">Transmembrane</keyword>